<dbReference type="InterPro" id="IPR018170">
    <property type="entry name" value="Aldo/ket_reductase_CS"/>
</dbReference>
<feature type="site" description="Lowers pKa of active site Tyr" evidence="7">
    <location>
        <position position="76"/>
    </location>
</feature>
<keyword evidence="2" id="KW-0521">NADP</keyword>
<name>A0A2N7TZ93_9GAMM</name>
<proteinExistence type="inferred from homology"/>
<comment type="similarity">
    <text evidence="1">Belongs to the aldo/keto reductase family.</text>
</comment>
<dbReference type="EMBL" id="PNRF01000036">
    <property type="protein sequence ID" value="PMR73495.1"/>
    <property type="molecule type" value="Genomic_DNA"/>
</dbReference>
<dbReference type="Proteomes" id="UP000235803">
    <property type="component" value="Unassembled WGS sequence"/>
</dbReference>
<feature type="domain" description="NADP-dependent oxidoreductase" evidence="8">
    <location>
        <begin position="18"/>
        <end position="268"/>
    </location>
</feature>
<dbReference type="Pfam" id="PF00248">
    <property type="entry name" value="Aldo_ket_red"/>
    <property type="match status" value="1"/>
</dbReference>
<evidence type="ECO:0000256" key="6">
    <source>
        <dbReference type="PIRSR" id="PIRSR000097-2"/>
    </source>
</evidence>
<protein>
    <submittedName>
        <fullName evidence="9">Oxidoreductase</fullName>
    </submittedName>
</protein>
<dbReference type="OrthoDB" id="9804790at2"/>
<dbReference type="SUPFAM" id="SSF51430">
    <property type="entry name" value="NAD(P)-linked oxidoreductase"/>
    <property type="match status" value="1"/>
</dbReference>
<dbReference type="PANTHER" id="PTHR43827">
    <property type="entry name" value="2,5-DIKETO-D-GLUCONIC ACID REDUCTASE"/>
    <property type="match status" value="1"/>
</dbReference>
<evidence type="ECO:0000256" key="3">
    <source>
        <dbReference type="ARBA" id="ARBA00023002"/>
    </source>
</evidence>
<dbReference type="FunFam" id="3.20.20.100:FF:000002">
    <property type="entry name" value="2,5-diketo-D-gluconic acid reductase A"/>
    <property type="match status" value="1"/>
</dbReference>
<dbReference type="InterPro" id="IPR020471">
    <property type="entry name" value="AKR"/>
</dbReference>
<dbReference type="RefSeq" id="WP_102654645.1">
    <property type="nucleotide sequence ID" value="NZ_PNRF01000036.1"/>
</dbReference>
<dbReference type="PANTHER" id="PTHR43827:SF3">
    <property type="entry name" value="NADP-DEPENDENT OXIDOREDUCTASE DOMAIN-CONTAINING PROTEIN"/>
    <property type="match status" value="1"/>
</dbReference>
<evidence type="ECO:0000313" key="9">
    <source>
        <dbReference type="EMBL" id="PMR73495.1"/>
    </source>
</evidence>
<comment type="caution">
    <text evidence="9">The sequence shown here is derived from an EMBL/GenBank/DDBJ whole genome shotgun (WGS) entry which is preliminary data.</text>
</comment>
<sequence length="284" mass="32422">MSTTYSLKLHDDSRIPALGYGLWQVPMATSAELVSRALRTGYRLIDTAEAYYNEEGVGEGIRDSGVAREEIFVTTKVWNTHHGYTQTLHAFDASQRRLGLEWIDMYLMHWPSRTRDAYVETWQAMIRLRDEGRVGTIGVCNFSIGQLQRLIGKTGVKPVLNQIELHPYFQQKALREFHHEQGIVTQSWSPLGLWWQSPDPNSSPLQAPRVLELSERYGKTPAQIILRWHLDSGLATISKSVRPERIVENFQLFDFALAPSEVRMLAGLDRRDGRLGPDPETADF</sequence>
<evidence type="ECO:0000256" key="5">
    <source>
        <dbReference type="PIRSR" id="PIRSR000097-1"/>
    </source>
</evidence>
<dbReference type="InterPro" id="IPR023210">
    <property type="entry name" value="NADP_OxRdtase_dom"/>
</dbReference>
<evidence type="ECO:0000256" key="2">
    <source>
        <dbReference type="ARBA" id="ARBA00022857"/>
    </source>
</evidence>
<evidence type="ECO:0000259" key="8">
    <source>
        <dbReference type="Pfam" id="PF00248"/>
    </source>
</evidence>
<reference evidence="9 10" key="1">
    <citation type="submission" date="2018-01" db="EMBL/GenBank/DDBJ databases">
        <title>Halomonas endophytica sp. nov., isolated from storage liquid in the stems of Populus euphratica.</title>
        <authorList>
            <person name="Chen C."/>
        </authorList>
    </citation>
    <scope>NUCLEOTIDE SEQUENCE [LARGE SCALE GENOMIC DNA]</scope>
    <source>
        <strain evidence="9 10">MC28</strain>
    </source>
</reference>
<organism evidence="9 10">
    <name type="scientific">Billgrantia endophytica</name>
    <dbReference type="NCBI Taxonomy" id="2033802"/>
    <lineage>
        <taxon>Bacteria</taxon>
        <taxon>Pseudomonadati</taxon>
        <taxon>Pseudomonadota</taxon>
        <taxon>Gammaproteobacteria</taxon>
        <taxon>Oceanospirillales</taxon>
        <taxon>Halomonadaceae</taxon>
        <taxon>Billgrantia</taxon>
    </lineage>
</organism>
<dbReference type="GO" id="GO:0016616">
    <property type="term" value="F:oxidoreductase activity, acting on the CH-OH group of donors, NAD or NADP as acceptor"/>
    <property type="evidence" value="ECO:0007669"/>
    <property type="project" value="UniProtKB-ARBA"/>
</dbReference>
<dbReference type="PROSITE" id="PS00798">
    <property type="entry name" value="ALDOKETO_REDUCTASE_1"/>
    <property type="match status" value="1"/>
</dbReference>
<keyword evidence="10" id="KW-1185">Reference proteome</keyword>
<evidence type="ECO:0000256" key="1">
    <source>
        <dbReference type="ARBA" id="ARBA00007905"/>
    </source>
</evidence>
<evidence type="ECO:0000256" key="4">
    <source>
        <dbReference type="ARBA" id="ARBA00049445"/>
    </source>
</evidence>
<dbReference type="InterPro" id="IPR036812">
    <property type="entry name" value="NAD(P)_OxRdtase_dom_sf"/>
</dbReference>
<dbReference type="Gene3D" id="3.20.20.100">
    <property type="entry name" value="NADP-dependent oxidoreductase domain"/>
    <property type="match status" value="1"/>
</dbReference>
<comment type="catalytic activity">
    <reaction evidence="4">
        <text>hydroxyacetone + NADP(+) = methylglyoxal + NADPH + H(+)</text>
        <dbReference type="Rhea" id="RHEA:27986"/>
        <dbReference type="ChEBI" id="CHEBI:15378"/>
        <dbReference type="ChEBI" id="CHEBI:17158"/>
        <dbReference type="ChEBI" id="CHEBI:27957"/>
        <dbReference type="ChEBI" id="CHEBI:57783"/>
        <dbReference type="ChEBI" id="CHEBI:58349"/>
    </reaction>
</comment>
<feature type="binding site" evidence="6">
    <location>
        <position position="109"/>
    </location>
    <ligand>
        <name>substrate</name>
    </ligand>
</feature>
<dbReference type="AlphaFoldDB" id="A0A2N7TZ93"/>
<evidence type="ECO:0000256" key="7">
    <source>
        <dbReference type="PIRSR" id="PIRSR000097-3"/>
    </source>
</evidence>
<accession>A0A2N7TZ93</accession>
<feature type="active site" description="Proton donor" evidence="5">
    <location>
        <position position="51"/>
    </location>
</feature>
<dbReference type="PRINTS" id="PR00069">
    <property type="entry name" value="ALDKETRDTASE"/>
</dbReference>
<dbReference type="PIRSF" id="PIRSF000097">
    <property type="entry name" value="AKR"/>
    <property type="match status" value="1"/>
</dbReference>
<evidence type="ECO:0000313" key="10">
    <source>
        <dbReference type="Proteomes" id="UP000235803"/>
    </source>
</evidence>
<gene>
    <name evidence="9" type="ORF">C1H69_17415</name>
</gene>
<keyword evidence="3" id="KW-0560">Oxidoreductase</keyword>